<evidence type="ECO:0000256" key="2">
    <source>
        <dbReference type="ARBA" id="ARBA00004651"/>
    </source>
</evidence>
<dbReference type="Pfam" id="PF02518">
    <property type="entry name" value="HATPase_c"/>
    <property type="match status" value="1"/>
</dbReference>
<keyword evidence="12" id="KW-0902">Two-component regulatory system</keyword>
<dbReference type="PROSITE" id="PS50109">
    <property type="entry name" value="HIS_KIN"/>
    <property type="match status" value="1"/>
</dbReference>
<dbReference type="PANTHER" id="PTHR45453">
    <property type="entry name" value="PHOSPHATE REGULON SENSOR PROTEIN PHOR"/>
    <property type="match status" value="1"/>
</dbReference>
<evidence type="ECO:0000256" key="12">
    <source>
        <dbReference type="ARBA" id="ARBA00023012"/>
    </source>
</evidence>
<keyword evidence="10" id="KW-0067">ATP-binding</keyword>
<dbReference type="InterPro" id="IPR036890">
    <property type="entry name" value="HATPase_C_sf"/>
</dbReference>
<dbReference type="InterPro" id="IPR005467">
    <property type="entry name" value="His_kinase_dom"/>
</dbReference>
<keyword evidence="13 14" id="KW-0472">Membrane</keyword>
<dbReference type="EMBL" id="FOBW01000008">
    <property type="protein sequence ID" value="SEN01498.1"/>
    <property type="molecule type" value="Genomic_DNA"/>
</dbReference>
<keyword evidence="4" id="KW-1003">Cell membrane</keyword>
<evidence type="ECO:0000256" key="3">
    <source>
        <dbReference type="ARBA" id="ARBA00012438"/>
    </source>
</evidence>
<keyword evidence="6" id="KW-0808">Transferase</keyword>
<keyword evidence="9 16" id="KW-0418">Kinase</keyword>
<evidence type="ECO:0000256" key="1">
    <source>
        <dbReference type="ARBA" id="ARBA00000085"/>
    </source>
</evidence>
<evidence type="ECO:0000256" key="6">
    <source>
        <dbReference type="ARBA" id="ARBA00022679"/>
    </source>
</evidence>
<comment type="subcellular location">
    <subcellularLocation>
        <location evidence="2">Cell membrane</location>
        <topology evidence="2">Multi-pass membrane protein</topology>
    </subcellularLocation>
</comment>
<dbReference type="OrthoDB" id="9780487at2"/>
<proteinExistence type="predicted"/>
<comment type="catalytic activity">
    <reaction evidence="1">
        <text>ATP + protein L-histidine = ADP + protein N-phospho-L-histidine.</text>
        <dbReference type="EC" id="2.7.13.3"/>
    </reaction>
</comment>
<organism evidence="16 17">
    <name type="scientific">Mesobacillus persicus</name>
    <dbReference type="NCBI Taxonomy" id="930146"/>
    <lineage>
        <taxon>Bacteria</taxon>
        <taxon>Bacillati</taxon>
        <taxon>Bacillota</taxon>
        <taxon>Bacilli</taxon>
        <taxon>Bacillales</taxon>
        <taxon>Bacillaceae</taxon>
        <taxon>Mesobacillus</taxon>
    </lineage>
</organism>
<dbReference type="EC" id="2.7.13.3" evidence="3"/>
<gene>
    <name evidence="16" type="ORF">SAMN05192533_10851</name>
</gene>
<evidence type="ECO:0000256" key="8">
    <source>
        <dbReference type="ARBA" id="ARBA00022741"/>
    </source>
</evidence>
<dbReference type="InterPro" id="IPR003661">
    <property type="entry name" value="HisK_dim/P_dom"/>
</dbReference>
<evidence type="ECO:0000259" key="15">
    <source>
        <dbReference type="PROSITE" id="PS50109"/>
    </source>
</evidence>
<dbReference type="InterPro" id="IPR003594">
    <property type="entry name" value="HATPase_dom"/>
</dbReference>
<dbReference type="CDD" id="cd00082">
    <property type="entry name" value="HisKA"/>
    <property type="match status" value="1"/>
</dbReference>
<protein>
    <recommendedName>
        <fullName evidence="3">histidine kinase</fullName>
        <ecNumber evidence="3">2.7.13.3</ecNumber>
    </recommendedName>
</protein>
<dbReference type="RefSeq" id="WP_090745779.1">
    <property type="nucleotide sequence ID" value="NZ_FOBW01000008.1"/>
</dbReference>
<dbReference type="GO" id="GO:0000155">
    <property type="term" value="F:phosphorelay sensor kinase activity"/>
    <property type="evidence" value="ECO:0007669"/>
    <property type="project" value="InterPro"/>
</dbReference>
<evidence type="ECO:0000313" key="16">
    <source>
        <dbReference type="EMBL" id="SEN01498.1"/>
    </source>
</evidence>
<dbReference type="GO" id="GO:0004721">
    <property type="term" value="F:phosphoprotein phosphatase activity"/>
    <property type="evidence" value="ECO:0007669"/>
    <property type="project" value="TreeGrafter"/>
</dbReference>
<evidence type="ECO:0000256" key="5">
    <source>
        <dbReference type="ARBA" id="ARBA00022553"/>
    </source>
</evidence>
<dbReference type="SUPFAM" id="SSF47384">
    <property type="entry name" value="Homodimeric domain of signal transducing histidine kinase"/>
    <property type="match status" value="1"/>
</dbReference>
<dbReference type="AlphaFoldDB" id="A0A1H8D4H5"/>
<reference evidence="17" key="1">
    <citation type="submission" date="2016-10" db="EMBL/GenBank/DDBJ databases">
        <authorList>
            <person name="Varghese N."/>
            <person name="Submissions S."/>
        </authorList>
    </citation>
    <scope>NUCLEOTIDE SEQUENCE [LARGE SCALE GENOMIC DNA]</scope>
    <source>
        <strain evidence="17">B48,IBRC-M 10115,DSM 25386,CECT 8001</strain>
    </source>
</reference>
<keyword evidence="17" id="KW-1185">Reference proteome</keyword>
<evidence type="ECO:0000256" key="11">
    <source>
        <dbReference type="ARBA" id="ARBA00022989"/>
    </source>
</evidence>
<dbReference type="GO" id="GO:0005886">
    <property type="term" value="C:plasma membrane"/>
    <property type="evidence" value="ECO:0007669"/>
    <property type="project" value="UniProtKB-SubCell"/>
</dbReference>
<accession>A0A1H8D4H5</accession>
<dbReference type="SMART" id="SM00387">
    <property type="entry name" value="HATPase_c"/>
    <property type="match status" value="1"/>
</dbReference>
<dbReference type="SUPFAM" id="SSF55874">
    <property type="entry name" value="ATPase domain of HSP90 chaperone/DNA topoisomerase II/histidine kinase"/>
    <property type="match status" value="1"/>
</dbReference>
<feature type="transmembrane region" description="Helical" evidence="14">
    <location>
        <begin position="15"/>
        <end position="34"/>
    </location>
</feature>
<dbReference type="GO" id="GO:0005524">
    <property type="term" value="F:ATP binding"/>
    <property type="evidence" value="ECO:0007669"/>
    <property type="project" value="UniProtKB-KW"/>
</dbReference>
<evidence type="ECO:0000256" key="13">
    <source>
        <dbReference type="ARBA" id="ARBA00023136"/>
    </source>
</evidence>
<dbReference type="PRINTS" id="PR00344">
    <property type="entry name" value="BCTRLSENSOR"/>
</dbReference>
<sequence>MMQKELFTRFIKDRFHIIFLYLASISSIVTFFHLSEPVNTEVFYPMSIGVFLLVVCLTIDWLRYYPTNRAIAAKLMNQDAELQPHTEEQKVFQQLVNKMTSEYTRKNNELKEQNKERLYFLSHWMHHLKTPVSVMELIITKEEKSNESADSFEKIKNENNRLHTFIQQGLTMLRMESFENDLEIRSVDLLPSLRKLINDRKKECIYQSIYPSIVMDGENAFIVTDPKWNEILLEQIISNAIKYSGPLDGSKKLIFTIERNGQHISLTIKDEGVGIPAYDLERVFQPFFTGENGRKFSNSTGIGLYLSKKIADKLGATIHIQSEPAKGTVVTIQWLAGTDITGF</sequence>
<dbReference type="Proteomes" id="UP000198553">
    <property type="component" value="Unassembled WGS sequence"/>
</dbReference>
<evidence type="ECO:0000313" key="17">
    <source>
        <dbReference type="Proteomes" id="UP000198553"/>
    </source>
</evidence>
<evidence type="ECO:0000256" key="9">
    <source>
        <dbReference type="ARBA" id="ARBA00022777"/>
    </source>
</evidence>
<evidence type="ECO:0000256" key="7">
    <source>
        <dbReference type="ARBA" id="ARBA00022692"/>
    </source>
</evidence>
<dbReference type="InterPro" id="IPR050351">
    <property type="entry name" value="BphY/WalK/GraS-like"/>
</dbReference>
<dbReference type="PANTHER" id="PTHR45453:SF2">
    <property type="entry name" value="HISTIDINE KINASE"/>
    <property type="match status" value="1"/>
</dbReference>
<evidence type="ECO:0000256" key="10">
    <source>
        <dbReference type="ARBA" id="ARBA00022840"/>
    </source>
</evidence>
<dbReference type="Gene3D" id="1.10.287.130">
    <property type="match status" value="1"/>
</dbReference>
<dbReference type="GO" id="GO:0016036">
    <property type="term" value="P:cellular response to phosphate starvation"/>
    <property type="evidence" value="ECO:0007669"/>
    <property type="project" value="TreeGrafter"/>
</dbReference>
<keyword evidence="5" id="KW-0597">Phosphoprotein</keyword>
<keyword evidence="11 14" id="KW-1133">Transmembrane helix</keyword>
<evidence type="ECO:0000256" key="14">
    <source>
        <dbReference type="SAM" id="Phobius"/>
    </source>
</evidence>
<dbReference type="InterPro" id="IPR036097">
    <property type="entry name" value="HisK_dim/P_sf"/>
</dbReference>
<keyword evidence="8" id="KW-0547">Nucleotide-binding</keyword>
<evidence type="ECO:0000256" key="4">
    <source>
        <dbReference type="ARBA" id="ARBA00022475"/>
    </source>
</evidence>
<dbReference type="STRING" id="930146.SAMN05192533_10851"/>
<feature type="transmembrane region" description="Helical" evidence="14">
    <location>
        <begin position="46"/>
        <end position="65"/>
    </location>
</feature>
<dbReference type="InterPro" id="IPR004358">
    <property type="entry name" value="Sig_transdc_His_kin-like_C"/>
</dbReference>
<keyword evidence="7 14" id="KW-0812">Transmembrane</keyword>
<name>A0A1H8D4H5_9BACI</name>
<dbReference type="Gene3D" id="3.30.565.10">
    <property type="entry name" value="Histidine kinase-like ATPase, C-terminal domain"/>
    <property type="match status" value="1"/>
</dbReference>
<feature type="domain" description="Histidine kinase" evidence="15">
    <location>
        <begin position="123"/>
        <end position="338"/>
    </location>
</feature>